<protein>
    <submittedName>
        <fullName evidence="1">Uncharacterized protein</fullName>
    </submittedName>
</protein>
<gene>
    <name evidence="1" type="ORF">MILVUS5_LOCUS22430</name>
</gene>
<reference evidence="1" key="1">
    <citation type="submission" date="2023-10" db="EMBL/GenBank/DDBJ databases">
        <authorList>
            <person name="Rodriguez Cubillos JULIANA M."/>
            <person name="De Vega J."/>
        </authorList>
    </citation>
    <scope>NUCLEOTIDE SEQUENCE</scope>
</reference>
<dbReference type="Proteomes" id="UP001177021">
    <property type="component" value="Unassembled WGS sequence"/>
</dbReference>
<evidence type="ECO:0000313" key="1">
    <source>
        <dbReference type="EMBL" id="CAJ2655500.1"/>
    </source>
</evidence>
<comment type="caution">
    <text evidence="1">The sequence shown here is derived from an EMBL/GenBank/DDBJ whole genome shotgun (WGS) entry which is preliminary data.</text>
</comment>
<accession>A0ACB0KDW9</accession>
<organism evidence="1 2">
    <name type="scientific">Trifolium pratense</name>
    <name type="common">Red clover</name>
    <dbReference type="NCBI Taxonomy" id="57577"/>
    <lineage>
        <taxon>Eukaryota</taxon>
        <taxon>Viridiplantae</taxon>
        <taxon>Streptophyta</taxon>
        <taxon>Embryophyta</taxon>
        <taxon>Tracheophyta</taxon>
        <taxon>Spermatophyta</taxon>
        <taxon>Magnoliopsida</taxon>
        <taxon>eudicotyledons</taxon>
        <taxon>Gunneridae</taxon>
        <taxon>Pentapetalae</taxon>
        <taxon>rosids</taxon>
        <taxon>fabids</taxon>
        <taxon>Fabales</taxon>
        <taxon>Fabaceae</taxon>
        <taxon>Papilionoideae</taxon>
        <taxon>50 kb inversion clade</taxon>
        <taxon>NPAAA clade</taxon>
        <taxon>Hologalegina</taxon>
        <taxon>IRL clade</taxon>
        <taxon>Trifolieae</taxon>
        <taxon>Trifolium</taxon>
    </lineage>
</organism>
<keyword evidence="2" id="KW-1185">Reference proteome</keyword>
<evidence type="ECO:0000313" key="2">
    <source>
        <dbReference type="Proteomes" id="UP001177021"/>
    </source>
</evidence>
<dbReference type="EMBL" id="CASHSV030000206">
    <property type="protein sequence ID" value="CAJ2655500.1"/>
    <property type="molecule type" value="Genomic_DNA"/>
</dbReference>
<sequence>MANMKVACVVLLMCMVFAPISEAAITCGTVTSKVAPCIGYLKGGPGPSAACCNGVKGLNSAAKTTPDRQAACNCLKSAAGAIPGLDNNLAAGLPSKCGVNIPYKISTSTNCATIRA</sequence>
<proteinExistence type="predicted"/>
<name>A0ACB0KDW9_TRIPR</name>